<feature type="compositionally biased region" description="Basic residues" evidence="1">
    <location>
        <begin position="168"/>
        <end position="177"/>
    </location>
</feature>
<feature type="compositionally biased region" description="Basic and acidic residues" evidence="1">
    <location>
        <begin position="252"/>
        <end position="261"/>
    </location>
</feature>
<sequence>MPKTRNTRPLQDITDRFVSAVEPLPSPRPRRKVKAPGGTFGAKLRAAKAPAIPSSLPPSSPPSASSRDPELYVDNRSTSSNYGDENVDPNLELPRFEREPGPSNALDEDAGPLDTSDPFGFFVVEKKLKALRARPSYIEKQQLRYRAAPPPPIDTALIPGHLVTPPTPRKRRGKRRALASPSISNPDVFSPRTTSMPSSPSPSKPSSRKGKEKAAAKEEKGGSDTEMGSDLAVTPQPRRPTKRLRRQGTSKEIAEAPDRPVLRRSGRRTTATMDNAKAADDGDGSHVRVTRRKRTAATSSRTKPSGEKRQPKGKGKASAATQEDDEQREKWELERQERLEYFRKLEDYQVEKENVYVV</sequence>
<organism evidence="2 3">
    <name type="scientific">Hypsizygus marmoreus</name>
    <name type="common">White beech mushroom</name>
    <name type="synonym">Agaricus marmoreus</name>
    <dbReference type="NCBI Taxonomy" id="39966"/>
    <lineage>
        <taxon>Eukaryota</taxon>
        <taxon>Fungi</taxon>
        <taxon>Dikarya</taxon>
        <taxon>Basidiomycota</taxon>
        <taxon>Agaricomycotina</taxon>
        <taxon>Agaricomycetes</taxon>
        <taxon>Agaricomycetidae</taxon>
        <taxon>Agaricales</taxon>
        <taxon>Tricholomatineae</taxon>
        <taxon>Lyophyllaceae</taxon>
        <taxon>Hypsizygus</taxon>
    </lineage>
</organism>
<accession>A0A369JVB5</accession>
<dbReference type="EMBL" id="LUEZ02000041">
    <property type="protein sequence ID" value="RDB25160.1"/>
    <property type="molecule type" value="Genomic_DNA"/>
</dbReference>
<protein>
    <submittedName>
        <fullName evidence="2">Uncharacterized protein</fullName>
    </submittedName>
</protein>
<reference evidence="2" key="1">
    <citation type="submission" date="2018-04" db="EMBL/GenBank/DDBJ databases">
        <title>Whole genome sequencing of Hypsizygus marmoreus.</title>
        <authorList>
            <person name="Choi I.-G."/>
            <person name="Min B."/>
            <person name="Kim J.-G."/>
            <person name="Kim S."/>
            <person name="Oh Y.-L."/>
            <person name="Kong W.-S."/>
            <person name="Park H."/>
            <person name="Jeong J."/>
            <person name="Song E.-S."/>
        </authorList>
    </citation>
    <scope>NUCLEOTIDE SEQUENCE [LARGE SCALE GENOMIC DNA]</scope>
    <source>
        <strain evidence="2">51987-8</strain>
    </source>
</reference>
<dbReference type="AlphaFoldDB" id="A0A369JVB5"/>
<evidence type="ECO:0000256" key="1">
    <source>
        <dbReference type="SAM" id="MobiDB-lite"/>
    </source>
</evidence>
<gene>
    <name evidence="2" type="ORF">Hypma_007987</name>
</gene>
<feature type="region of interest" description="Disordered" evidence="1">
    <location>
        <begin position="134"/>
        <end position="330"/>
    </location>
</feature>
<feature type="compositionally biased region" description="Basic and acidic residues" evidence="1">
    <location>
        <begin position="277"/>
        <end position="286"/>
    </location>
</feature>
<evidence type="ECO:0000313" key="3">
    <source>
        <dbReference type="Proteomes" id="UP000076154"/>
    </source>
</evidence>
<feature type="region of interest" description="Disordered" evidence="1">
    <location>
        <begin position="1"/>
        <end position="118"/>
    </location>
</feature>
<name>A0A369JVB5_HYPMA</name>
<feature type="compositionally biased region" description="Basic and acidic residues" evidence="1">
    <location>
        <begin position="212"/>
        <end position="223"/>
    </location>
</feature>
<dbReference type="OrthoDB" id="3234283at2759"/>
<proteinExistence type="predicted"/>
<dbReference type="STRING" id="39966.A0A369JVB5"/>
<feature type="compositionally biased region" description="Basic residues" evidence="1">
    <location>
        <begin position="239"/>
        <end position="248"/>
    </location>
</feature>
<comment type="caution">
    <text evidence="2">The sequence shown here is derived from an EMBL/GenBank/DDBJ whole genome shotgun (WGS) entry which is preliminary data.</text>
</comment>
<keyword evidence="3" id="KW-1185">Reference proteome</keyword>
<dbReference type="InParanoid" id="A0A369JVB5"/>
<dbReference type="Proteomes" id="UP000076154">
    <property type="component" value="Unassembled WGS sequence"/>
</dbReference>
<evidence type="ECO:0000313" key="2">
    <source>
        <dbReference type="EMBL" id="RDB25160.1"/>
    </source>
</evidence>